<evidence type="ECO:0000256" key="3">
    <source>
        <dbReference type="ARBA" id="ARBA00022525"/>
    </source>
</evidence>
<dbReference type="GO" id="GO:0007608">
    <property type="term" value="P:sensory perception of smell"/>
    <property type="evidence" value="ECO:0007669"/>
    <property type="project" value="UniProtKB-ARBA"/>
</dbReference>
<comment type="function">
    <text evidence="5">May be a carrier protein for lipids.</text>
</comment>
<comment type="similarity">
    <text evidence="2">Belongs to the PBP/GOBP family.</text>
</comment>
<keyword evidence="4" id="KW-0325">Glycoprotein</keyword>
<accession>A0A1C8JYX5</accession>
<keyword evidence="6" id="KW-0732">Signal</keyword>
<name>A0A1C8JYX5_RHYFE</name>
<dbReference type="GO" id="GO:0005576">
    <property type="term" value="C:extracellular region"/>
    <property type="evidence" value="ECO:0007669"/>
    <property type="project" value="UniProtKB-SubCell"/>
</dbReference>
<dbReference type="FunFam" id="1.10.238.20:FF:000001">
    <property type="entry name" value="General odorant-binding protein lush"/>
    <property type="match status" value="1"/>
</dbReference>
<feature type="signal peptide" evidence="6">
    <location>
        <begin position="1"/>
        <end position="19"/>
    </location>
</feature>
<keyword evidence="3" id="KW-0964">Secreted</keyword>
<dbReference type="AlphaFoldDB" id="A0A1C8JYX5"/>
<reference evidence="7" key="1">
    <citation type="journal article" date="2016" name="Springerplus">
        <title>Identification and tissue expression profiling of odorant binding protein genes in the red palm weevil, Rhynchophorus ferrugineus.</title>
        <authorList>
            <person name="Yan W."/>
            <person name="Liu L."/>
            <person name="Qin W."/>
            <person name="Luo Y."/>
            <person name="Ma X."/>
            <person name="Haider N."/>
            <person name="Inayeh M."/>
        </authorList>
    </citation>
    <scope>NUCLEOTIDE SEQUENCE</scope>
</reference>
<dbReference type="Pfam" id="PF01395">
    <property type="entry name" value="PBP_GOBP"/>
    <property type="match status" value="1"/>
</dbReference>
<dbReference type="Gene3D" id="1.10.238.20">
    <property type="entry name" value="Pheromone/general odorant binding protein domain"/>
    <property type="match status" value="1"/>
</dbReference>
<evidence type="ECO:0000256" key="4">
    <source>
        <dbReference type="ARBA" id="ARBA00023180"/>
    </source>
</evidence>
<evidence type="ECO:0000256" key="5">
    <source>
        <dbReference type="ARBA" id="ARBA00056866"/>
    </source>
</evidence>
<dbReference type="SMR" id="A0A1C8JYX5"/>
<evidence type="ECO:0000256" key="2">
    <source>
        <dbReference type="ARBA" id="ARBA00008098"/>
    </source>
</evidence>
<sequence length="142" mass="15821">MSSLTELVVLLAVLSISIAKFDDSIISEDIRKLLKGLHDVCVSKTAVDEVLIEKLKDAEFTEDQKLKCYVQCLLVQTGSMDLAGHIDIEAAVELIPEQIRNAVIKDVNKCAKDSEQVAEHCDRAFATLKCLYSVNPDIYYVF</sequence>
<dbReference type="SMART" id="SM00708">
    <property type="entry name" value="PhBP"/>
    <property type="match status" value="1"/>
</dbReference>
<evidence type="ECO:0000256" key="1">
    <source>
        <dbReference type="ARBA" id="ARBA00004613"/>
    </source>
</evidence>
<dbReference type="GO" id="GO:0005549">
    <property type="term" value="F:odorant binding"/>
    <property type="evidence" value="ECO:0007669"/>
    <property type="project" value="InterPro"/>
</dbReference>
<protein>
    <submittedName>
        <fullName evidence="7">Odorant binding protein 10</fullName>
    </submittedName>
</protein>
<dbReference type="SUPFAM" id="SSF47565">
    <property type="entry name" value="Insect pheromone/odorant-binding proteins"/>
    <property type="match status" value="1"/>
</dbReference>
<comment type="subcellular location">
    <subcellularLocation>
        <location evidence="1">Secreted</location>
    </subcellularLocation>
</comment>
<dbReference type="PANTHER" id="PTHR21364:SF2">
    <property type="entry name" value="GENERAL ODORANT-BINDING PROTEIN 19A"/>
    <property type="match status" value="1"/>
</dbReference>
<dbReference type="InterPro" id="IPR036728">
    <property type="entry name" value="PBP_GOBP_sf"/>
</dbReference>
<feature type="chain" id="PRO_5008892514" evidence="6">
    <location>
        <begin position="20"/>
        <end position="142"/>
    </location>
</feature>
<dbReference type="EMBL" id="KR780580">
    <property type="protein sequence ID" value="ANE37554.1"/>
    <property type="molecule type" value="mRNA"/>
</dbReference>
<dbReference type="InterPro" id="IPR006170">
    <property type="entry name" value="PBP/GOBP"/>
</dbReference>
<evidence type="ECO:0000313" key="7">
    <source>
        <dbReference type="EMBL" id="ANE37554.1"/>
    </source>
</evidence>
<dbReference type="CDD" id="cd23992">
    <property type="entry name" value="PBP_GOBP"/>
    <property type="match status" value="1"/>
</dbReference>
<evidence type="ECO:0000256" key="6">
    <source>
        <dbReference type="SAM" id="SignalP"/>
    </source>
</evidence>
<organism evidence="7">
    <name type="scientific">Rhynchophorus ferrugineus</name>
    <name type="common">Red palm weevil</name>
    <name type="synonym">Curculio ferrugineus</name>
    <dbReference type="NCBI Taxonomy" id="354439"/>
    <lineage>
        <taxon>Eukaryota</taxon>
        <taxon>Metazoa</taxon>
        <taxon>Ecdysozoa</taxon>
        <taxon>Arthropoda</taxon>
        <taxon>Hexapoda</taxon>
        <taxon>Insecta</taxon>
        <taxon>Pterygota</taxon>
        <taxon>Neoptera</taxon>
        <taxon>Endopterygota</taxon>
        <taxon>Coleoptera</taxon>
        <taxon>Polyphaga</taxon>
        <taxon>Cucujiformia</taxon>
        <taxon>Curculionidae</taxon>
        <taxon>Dryophthorinae</taxon>
        <taxon>Rhynchophorus</taxon>
    </lineage>
</organism>
<dbReference type="PANTHER" id="PTHR21364">
    <property type="entry name" value="GENERAL ODORANT-BINDING PROTEIN 19A"/>
    <property type="match status" value="1"/>
</dbReference>
<proteinExistence type="evidence at transcript level"/>